<sequence>MEGPSILVSRPDVTKWLGRRRPSRAHSRQYYLSAVHTQRMRIALLGGTGDIGEGLALRWAFHTNHDVIIGSRDPEKARQKAEEYETELDSRGVEKKVNGFENAMAADRADVVVLSVPPYHVADTIEAVADKLDEGDVLVTPAAGIKRDDDGFHYHPPSAGSVTKLAADAAPDGVPVVGAFHNLAAARLADLDAELEIDTLLVADDEDAKETVRMLAEGIEGLRALDAGGIANAAEVESVTPLLINVATNNDGMHDLGVRFQ</sequence>
<dbReference type="InterPro" id="IPR028939">
    <property type="entry name" value="P5C_Rdtase_cat_N"/>
</dbReference>
<dbReference type="EMBL" id="ALJD01000004">
    <property type="protein sequence ID" value="EJN59524.1"/>
    <property type="molecule type" value="Genomic_DNA"/>
</dbReference>
<dbReference type="InterPro" id="IPR010185">
    <property type="entry name" value="NpdG"/>
</dbReference>
<dbReference type="Pfam" id="PF03807">
    <property type="entry name" value="F420_oxidored"/>
    <property type="match status" value="1"/>
</dbReference>
<dbReference type="GO" id="GO:0006740">
    <property type="term" value="P:NADPH regeneration"/>
    <property type="evidence" value="ECO:0007669"/>
    <property type="project" value="InterPro"/>
</dbReference>
<reference evidence="3 4" key="1">
    <citation type="journal article" date="2012" name="J. Bacteriol.">
        <title>Draft Genome Sequence of the Extremely Halophilic Archaeon Halogranum salarium B-1T.</title>
        <authorList>
            <person name="Kim K.K."/>
            <person name="Lee K.C."/>
            <person name="Lee J.S."/>
        </authorList>
    </citation>
    <scope>NUCLEOTIDE SEQUENCE [LARGE SCALE GENOMIC DNA]</scope>
    <source>
        <strain evidence="3 4">B-1</strain>
    </source>
</reference>
<dbReference type="GO" id="GO:0005886">
    <property type="term" value="C:plasma membrane"/>
    <property type="evidence" value="ECO:0007669"/>
    <property type="project" value="TreeGrafter"/>
</dbReference>
<organism evidence="3 4">
    <name type="scientific">Halogranum salarium B-1</name>
    <dbReference type="NCBI Taxonomy" id="1210908"/>
    <lineage>
        <taxon>Archaea</taxon>
        <taxon>Methanobacteriati</taxon>
        <taxon>Methanobacteriota</taxon>
        <taxon>Stenosarchaea group</taxon>
        <taxon>Halobacteria</taxon>
        <taxon>Halobacteriales</taxon>
        <taxon>Haloferacaceae</taxon>
    </lineage>
</organism>
<dbReference type="eggNOG" id="arCOG00457">
    <property type="taxonomic scope" value="Archaea"/>
</dbReference>
<dbReference type="NCBIfam" id="TIGR01915">
    <property type="entry name" value="npdG"/>
    <property type="match status" value="1"/>
</dbReference>
<dbReference type="GO" id="GO:0050661">
    <property type="term" value="F:NADP binding"/>
    <property type="evidence" value="ECO:0007669"/>
    <property type="project" value="InterPro"/>
</dbReference>
<accession>J3JFT1</accession>
<dbReference type="Gene3D" id="3.40.50.720">
    <property type="entry name" value="NAD(P)-binding Rossmann-like Domain"/>
    <property type="match status" value="1"/>
</dbReference>
<protein>
    <submittedName>
        <fullName evidence="3">Reduced coenzyme f420:NADp oxidoreductase</fullName>
    </submittedName>
</protein>
<name>J3JFT1_9EURY</name>
<dbReference type="Proteomes" id="UP000007813">
    <property type="component" value="Unassembled WGS sequence"/>
</dbReference>
<dbReference type="PANTHER" id="PTHR14239">
    <property type="entry name" value="DUDULIN-RELATED"/>
    <property type="match status" value="1"/>
</dbReference>
<dbReference type="GO" id="GO:0015677">
    <property type="term" value="P:copper ion import"/>
    <property type="evidence" value="ECO:0007669"/>
    <property type="project" value="TreeGrafter"/>
</dbReference>
<proteinExistence type="predicted"/>
<dbReference type="InterPro" id="IPR051267">
    <property type="entry name" value="STEAP_metalloreductase"/>
</dbReference>
<keyword evidence="1" id="KW-0560">Oxidoreductase</keyword>
<dbReference type="GO" id="GO:0052851">
    <property type="term" value="F:ferric-chelate reductase (NADPH) activity"/>
    <property type="evidence" value="ECO:0007669"/>
    <property type="project" value="TreeGrafter"/>
</dbReference>
<comment type="caution">
    <text evidence="3">The sequence shown here is derived from an EMBL/GenBank/DDBJ whole genome shotgun (WGS) entry which is preliminary data.</text>
</comment>
<evidence type="ECO:0000259" key="2">
    <source>
        <dbReference type="Pfam" id="PF03807"/>
    </source>
</evidence>
<feature type="domain" description="Pyrroline-5-carboxylate reductase catalytic N-terminal" evidence="2">
    <location>
        <begin position="41"/>
        <end position="144"/>
    </location>
</feature>
<dbReference type="AlphaFoldDB" id="J3JFT1"/>
<dbReference type="SUPFAM" id="SSF51735">
    <property type="entry name" value="NAD(P)-binding Rossmann-fold domains"/>
    <property type="match status" value="1"/>
</dbReference>
<evidence type="ECO:0000313" key="4">
    <source>
        <dbReference type="Proteomes" id="UP000007813"/>
    </source>
</evidence>
<dbReference type="PATRIC" id="fig|1210908.3.peg.1610"/>
<gene>
    <name evidence="3" type="ORF">HSB1_16820</name>
</gene>
<dbReference type="GO" id="GO:0070967">
    <property type="term" value="F:coenzyme F420 binding"/>
    <property type="evidence" value="ECO:0007669"/>
    <property type="project" value="InterPro"/>
</dbReference>
<dbReference type="InterPro" id="IPR036291">
    <property type="entry name" value="NAD(P)-bd_dom_sf"/>
</dbReference>
<evidence type="ECO:0000256" key="1">
    <source>
        <dbReference type="ARBA" id="ARBA00023002"/>
    </source>
</evidence>
<dbReference type="PANTHER" id="PTHR14239:SF0">
    <property type="entry name" value="F420-DEPENDENT NADP REDUCTASE"/>
    <property type="match status" value="1"/>
</dbReference>
<evidence type="ECO:0000313" key="3">
    <source>
        <dbReference type="EMBL" id="EJN59524.1"/>
    </source>
</evidence>
<dbReference type="GO" id="GO:0008823">
    <property type="term" value="F:cupric reductase (NADH) activity"/>
    <property type="evidence" value="ECO:0007669"/>
    <property type="project" value="TreeGrafter"/>
</dbReference>
<dbReference type="GO" id="GO:0016651">
    <property type="term" value="F:oxidoreductase activity, acting on NAD(P)H"/>
    <property type="evidence" value="ECO:0007669"/>
    <property type="project" value="InterPro"/>
</dbReference>